<feature type="chain" id="PRO_5038821845" description="Extracellular solute-binding protein" evidence="6">
    <location>
        <begin position="24"/>
        <end position="445"/>
    </location>
</feature>
<keyword evidence="3" id="KW-0472">Membrane</keyword>
<keyword evidence="1" id="KW-1003">Cell membrane</keyword>
<comment type="caution">
    <text evidence="7">The sequence shown here is derived from an EMBL/GenBank/DDBJ whole genome shotgun (WGS) entry which is preliminary data.</text>
</comment>
<keyword evidence="4" id="KW-0564">Palmitate</keyword>
<evidence type="ECO:0000256" key="4">
    <source>
        <dbReference type="ARBA" id="ARBA00023139"/>
    </source>
</evidence>
<reference evidence="7" key="1">
    <citation type="submission" date="2021-06" db="EMBL/GenBank/DDBJ databases">
        <authorList>
            <person name="Criscuolo A."/>
        </authorList>
    </citation>
    <scope>NUCLEOTIDE SEQUENCE</scope>
    <source>
        <strain evidence="7">CIP111600</strain>
    </source>
</reference>
<feature type="signal peptide" evidence="6">
    <location>
        <begin position="1"/>
        <end position="23"/>
    </location>
</feature>
<evidence type="ECO:0000256" key="6">
    <source>
        <dbReference type="SAM" id="SignalP"/>
    </source>
</evidence>
<evidence type="ECO:0000313" key="8">
    <source>
        <dbReference type="Proteomes" id="UP000693672"/>
    </source>
</evidence>
<organism evidence="7 8">
    <name type="scientific">Paenibacillus solanacearum</name>
    <dbReference type="NCBI Taxonomy" id="2048548"/>
    <lineage>
        <taxon>Bacteria</taxon>
        <taxon>Bacillati</taxon>
        <taxon>Bacillota</taxon>
        <taxon>Bacilli</taxon>
        <taxon>Bacillales</taxon>
        <taxon>Paenibacillaceae</taxon>
        <taxon>Paenibacillus</taxon>
    </lineage>
</organism>
<sequence length="445" mass="50143">MYKKLFKIVITSALTLGSAVGCSNNTNSINSVGNEVNTSKSTQPVTLTLYSMPAFDQDEIQKNIIDPVTKRFPYISFEVLQSDGPNQEATFQKFMSSGTVPDITMTNYDTIRILQDMKVSMDLSELLQKNNVDLAKFNPQAIDALKMYNNGKGLVALPYFLNLQTLMYNKDIFDKFGVSYPTDGLSWNQAVEKAKPVTRMVDGIQYLGLNPGRPYVLSTQLDQQWVDLKTNKPAVQTDGWKQTFDTMKQIYSIPGNLPSVKNQFWDINPTMMNKKIQAMAMVWWNGLLLNVNKLNKTGDTLNWDIVTTPVFESAPKQAPFLDQFVWSISSQSKHKDAAFDVIHYLTSTEMQKKLAESGYIPSLIEDNVRRSLGAENTALQGKNLQSLFKSTYAKPMVPVNFNANALMNATYEDVMYKNEDVNTALRKLDEAMLKANEENRAKNAP</sequence>
<proteinExistence type="predicted"/>
<dbReference type="InterPro" id="IPR006059">
    <property type="entry name" value="SBP"/>
</dbReference>
<dbReference type="EMBL" id="CAJVAS010000010">
    <property type="protein sequence ID" value="CAG7626109.1"/>
    <property type="molecule type" value="Genomic_DNA"/>
</dbReference>
<dbReference type="InterPro" id="IPR050490">
    <property type="entry name" value="Bact_solute-bd_prot1"/>
</dbReference>
<keyword evidence="5" id="KW-0449">Lipoprotein</keyword>
<evidence type="ECO:0000313" key="7">
    <source>
        <dbReference type="EMBL" id="CAG7626109.1"/>
    </source>
</evidence>
<gene>
    <name evidence="7" type="ORF">PAESOLCIP111_02796</name>
</gene>
<dbReference type="PANTHER" id="PTHR43649">
    <property type="entry name" value="ARABINOSE-BINDING PROTEIN-RELATED"/>
    <property type="match status" value="1"/>
</dbReference>
<dbReference type="AlphaFoldDB" id="A0A916K3Y2"/>
<evidence type="ECO:0008006" key="9">
    <source>
        <dbReference type="Google" id="ProtNLM"/>
    </source>
</evidence>
<dbReference type="Proteomes" id="UP000693672">
    <property type="component" value="Unassembled WGS sequence"/>
</dbReference>
<keyword evidence="2 6" id="KW-0732">Signal</keyword>
<dbReference type="PROSITE" id="PS51257">
    <property type="entry name" value="PROKAR_LIPOPROTEIN"/>
    <property type="match status" value="1"/>
</dbReference>
<name>A0A916K3Y2_9BACL</name>
<dbReference type="PANTHER" id="PTHR43649:SF33">
    <property type="entry name" value="POLYGALACTURONAN_RHAMNOGALACTURONAN-BINDING PROTEIN YTCQ"/>
    <property type="match status" value="1"/>
</dbReference>
<keyword evidence="8" id="KW-1185">Reference proteome</keyword>
<accession>A0A916K3Y2</accession>
<evidence type="ECO:0000256" key="3">
    <source>
        <dbReference type="ARBA" id="ARBA00023136"/>
    </source>
</evidence>
<dbReference type="RefSeq" id="WP_218092556.1">
    <property type="nucleotide sequence ID" value="NZ_CAJVAS010000010.1"/>
</dbReference>
<protein>
    <recommendedName>
        <fullName evidence="9">Extracellular solute-binding protein</fullName>
    </recommendedName>
</protein>
<evidence type="ECO:0000256" key="2">
    <source>
        <dbReference type="ARBA" id="ARBA00022729"/>
    </source>
</evidence>
<dbReference type="Pfam" id="PF01547">
    <property type="entry name" value="SBP_bac_1"/>
    <property type="match status" value="1"/>
</dbReference>
<evidence type="ECO:0000256" key="1">
    <source>
        <dbReference type="ARBA" id="ARBA00022475"/>
    </source>
</evidence>
<evidence type="ECO:0000256" key="5">
    <source>
        <dbReference type="ARBA" id="ARBA00023288"/>
    </source>
</evidence>